<comment type="caution">
    <text evidence="3">The sequence shown here is derived from an EMBL/GenBank/DDBJ whole genome shotgun (WGS) entry which is preliminary data.</text>
</comment>
<protein>
    <submittedName>
        <fullName evidence="3">HAMP domain-containing protein</fullName>
    </submittedName>
</protein>
<reference evidence="3 4" key="1">
    <citation type="submission" date="2019-09" db="EMBL/GenBank/DDBJ databases">
        <title>Hydrogenophaga aromatica sp. nov., isolated from a para-xylene-degrading enrichment culture.</title>
        <authorList>
            <person name="Tancsics A."/>
            <person name="Banerjee S."/>
        </authorList>
    </citation>
    <scope>NUCLEOTIDE SEQUENCE [LARGE SCALE GENOMIC DNA]</scope>
    <source>
        <strain evidence="3 4">D2P1</strain>
    </source>
</reference>
<dbReference type="Proteomes" id="UP000545507">
    <property type="component" value="Unassembled WGS sequence"/>
</dbReference>
<dbReference type="CDD" id="cd18773">
    <property type="entry name" value="PDC1_HK_sensor"/>
    <property type="match status" value="1"/>
</dbReference>
<feature type="transmembrane region" description="Helical" evidence="1">
    <location>
        <begin position="20"/>
        <end position="45"/>
    </location>
</feature>
<dbReference type="SMART" id="SM00044">
    <property type="entry name" value="CYCc"/>
    <property type="match status" value="1"/>
</dbReference>
<evidence type="ECO:0000313" key="4">
    <source>
        <dbReference type="Proteomes" id="UP000545507"/>
    </source>
</evidence>
<dbReference type="Pfam" id="PF00211">
    <property type="entry name" value="Guanylate_cyc"/>
    <property type="match status" value="1"/>
</dbReference>
<dbReference type="Gene3D" id="6.10.340.10">
    <property type="match status" value="1"/>
</dbReference>
<dbReference type="RefSeq" id="WP_177139615.1">
    <property type="nucleotide sequence ID" value="NZ_VYGV01000028.1"/>
</dbReference>
<keyword evidence="1" id="KW-0812">Transmembrane</keyword>
<proteinExistence type="predicted"/>
<dbReference type="CDD" id="cd07302">
    <property type="entry name" value="CHD"/>
    <property type="match status" value="1"/>
</dbReference>
<dbReference type="InterPro" id="IPR001054">
    <property type="entry name" value="A/G_cyclase"/>
</dbReference>
<gene>
    <name evidence="3" type="ORF">F3K02_26460</name>
</gene>
<keyword evidence="1" id="KW-0472">Membrane</keyword>
<dbReference type="EMBL" id="VYGV01000028">
    <property type="protein sequence ID" value="NWF48777.1"/>
    <property type="molecule type" value="Genomic_DNA"/>
</dbReference>
<accession>A0A7Y8L0L0</accession>
<dbReference type="SUPFAM" id="SSF55073">
    <property type="entry name" value="Nucleotide cyclase"/>
    <property type="match status" value="1"/>
</dbReference>
<dbReference type="PANTHER" id="PTHR43081:SF1">
    <property type="entry name" value="ADENYLATE CYCLASE, TERMINAL-DIFFERENTIATION SPECIFIC"/>
    <property type="match status" value="1"/>
</dbReference>
<dbReference type="GO" id="GO:0004016">
    <property type="term" value="F:adenylate cyclase activity"/>
    <property type="evidence" value="ECO:0007669"/>
    <property type="project" value="UniProtKB-ARBA"/>
</dbReference>
<evidence type="ECO:0000313" key="3">
    <source>
        <dbReference type="EMBL" id="NWF48777.1"/>
    </source>
</evidence>
<keyword evidence="1" id="KW-1133">Transmembrane helix</keyword>
<evidence type="ECO:0000256" key="1">
    <source>
        <dbReference type="SAM" id="Phobius"/>
    </source>
</evidence>
<dbReference type="GO" id="GO:0035556">
    <property type="term" value="P:intracellular signal transduction"/>
    <property type="evidence" value="ECO:0007669"/>
    <property type="project" value="InterPro"/>
</dbReference>
<dbReference type="PANTHER" id="PTHR43081">
    <property type="entry name" value="ADENYLATE CYCLASE, TERMINAL-DIFFERENTIATION SPECIFIC-RELATED"/>
    <property type="match status" value="1"/>
</dbReference>
<dbReference type="GO" id="GO:0006171">
    <property type="term" value="P:cAMP biosynthetic process"/>
    <property type="evidence" value="ECO:0007669"/>
    <property type="project" value="TreeGrafter"/>
</dbReference>
<dbReference type="PROSITE" id="PS50125">
    <property type="entry name" value="GUANYLATE_CYCLASE_2"/>
    <property type="match status" value="1"/>
</dbReference>
<feature type="transmembrane region" description="Helical" evidence="1">
    <location>
        <begin position="207"/>
        <end position="228"/>
    </location>
</feature>
<sequence>MSSHEPDRVAGPRHYTLRFTLVAAFAGVTLLVGLIISAATTHLVGGFVNDEFRLRLADLAAVAASQIDVPAHHRLQQAADQDSPAYTALRQQLRDIRDRGTHIRFVYTMRQRPDGQVVFVVDGEEDPAAFSPLGGVYTDVAPELLSAFAARPGSPASFVTARFYTDAWGTWMSAFAPLYLPDGRLDAVLGMDISAHRVLAHERRHQIVIWAVCAALILLFMPVAYVIAQRLRRPLSQLEAEMMKVKQFDLDSAPTIRSRIIEINGMVQQLENMKSGLRSFQKYVPADLVRRLMARGVDAELGGTQQDLTIFMSDVEGFTAMAERLAPADLVHHLGEYLTAVTGSLLETGATVDQYIGDAILAFWNAPEPTADHALRACRAAIDSQTQTAALNRKWAAEGRNVAFRTRIGINTGEAIVGNIGSVDRMSYTIIGDQVNLVSRLEAANKFYGTSILLSENTFQQVHTVFATRLVDQVIAYGKTVPIRVYELLGEHGQLPAGLEAIARRYEAAFGHYGCREFARAAALLEANLSGDLADPPSRVLLDRCRRFMIQPPAADWDGSFVLTSK</sequence>
<dbReference type="InterPro" id="IPR050697">
    <property type="entry name" value="Adenylyl/Guanylyl_Cyclase_3/4"/>
</dbReference>
<organism evidence="3 4">
    <name type="scientific">Hydrogenophaga aromaticivorans</name>
    <dbReference type="NCBI Taxonomy" id="2610898"/>
    <lineage>
        <taxon>Bacteria</taxon>
        <taxon>Pseudomonadati</taxon>
        <taxon>Pseudomonadota</taxon>
        <taxon>Betaproteobacteria</taxon>
        <taxon>Burkholderiales</taxon>
        <taxon>Comamonadaceae</taxon>
        <taxon>Hydrogenophaga</taxon>
    </lineage>
</organism>
<feature type="domain" description="Guanylate cyclase" evidence="2">
    <location>
        <begin position="309"/>
        <end position="442"/>
    </location>
</feature>
<dbReference type="AlphaFoldDB" id="A0A7Y8L0L0"/>
<dbReference type="InterPro" id="IPR029787">
    <property type="entry name" value="Nucleotide_cyclase"/>
</dbReference>
<dbReference type="Gene3D" id="3.30.70.1230">
    <property type="entry name" value="Nucleotide cyclase"/>
    <property type="match status" value="1"/>
</dbReference>
<name>A0A7Y8L0L0_9BURK</name>
<evidence type="ECO:0000259" key="2">
    <source>
        <dbReference type="PROSITE" id="PS50125"/>
    </source>
</evidence>
<keyword evidence="4" id="KW-1185">Reference proteome</keyword>